<evidence type="ECO:0000256" key="3">
    <source>
        <dbReference type="ARBA" id="ARBA00022692"/>
    </source>
</evidence>
<keyword evidence="4 6" id="KW-1133">Transmembrane helix</keyword>
<evidence type="ECO:0000313" key="8">
    <source>
        <dbReference type="Proteomes" id="UP000605013"/>
    </source>
</evidence>
<dbReference type="RefSeq" id="WP_202999576.1">
    <property type="nucleotide sequence ID" value="NZ_JAEMEF010000004.1"/>
</dbReference>
<evidence type="ECO:0000256" key="2">
    <source>
        <dbReference type="ARBA" id="ARBA00007375"/>
    </source>
</evidence>
<feature type="transmembrane region" description="Helical" evidence="6">
    <location>
        <begin position="7"/>
        <end position="27"/>
    </location>
</feature>
<keyword evidence="5 6" id="KW-0472">Membrane</keyword>
<evidence type="ECO:0000313" key="7">
    <source>
        <dbReference type="EMBL" id="MBL7559368.1"/>
    </source>
</evidence>
<evidence type="ECO:0000256" key="4">
    <source>
        <dbReference type="ARBA" id="ARBA00022989"/>
    </source>
</evidence>
<accession>A0ABS1WJS9</accession>
<comment type="caution">
    <text evidence="7">The sequence shown here is derived from an EMBL/GenBank/DDBJ whole genome shotgun (WGS) entry which is preliminary data.</text>
</comment>
<feature type="transmembrane region" description="Helical" evidence="6">
    <location>
        <begin position="170"/>
        <end position="188"/>
    </location>
</feature>
<feature type="transmembrane region" description="Helical" evidence="6">
    <location>
        <begin position="83"/>
        <end position="101"/>
    </location>
</feature>
<comment type="subcellular location">
    <subcellularLocation>
        <location evidence="1">Membrane</location>
        <topology evidence="1">Multi-pass membrane protein</topology>
    </subcellularLocation>
</comment>
<proteinExistence type="inferred from homology"/>
<evidence type="ECO:0000256" key="1">
    <source>
        <dbReference type="ARBA" id="ARBA00004141"/>
    </source>
</evidence>
<dbReference type="Pfam" id="PF07947">
    <property type="entry name" value="YhhN"/>
    <property type="match status" value="1"/>
</dbReference>
<feature type="transmembrane region" description="Helical" evidence="6">
    <location>
        <begin position="113"/>
        <end position="133"/>
    </location>
</feature>
<feature type="transmembrane region" description="Helical" evidence="6">
    <location>
        <begin position="61"/>
        <end position="77"/>
    </location>
</feature>
<organism evidence="7 8">
    <name type="scientific">Olleya sediminilitoris</name>
    <dbReference type="NCBI Taxonomy" id="2795739"/>
    <lineage>
        <taxon>Bacteria</taxon>
        <taxon>Pseudomonadati</taxon>
        <taxon>Bacteroidota</taxon>
        <taxon>Flavobacteriia</taxon>
        <taxon>Flavobacteriales</taxon>
        <taxon>Flavobacteriaceae</taxon>
    </lineage>
</organism>
<comment type="similarity">
    <text evidence="2">Belongs to the TMEM86 family.</text>
</comment>
<evidence type="ECO:0000256" key="6">
    <source>
        <dbReference type="SAM" id="Phobius"/>
    </source>
</evidence>
<name>A0ABS1WJS9_9FLAO</name>
<dbReference type="PANTHER" id="PTHR31885">
    <property type="entry name" value="GH04784P"/>
    <property type="match status" value="1"/>
</dbReference>
<sequence>MEKLIRYYTPLFICLLVIDIYTKIYLPSMPYRYYSKVLVMGSLLVFTAYAIYKKKVYVEKYIFYGLILFFIGDILIIDHLNKIKFIISIGLFVIGKILYIVKFSHKEDFSNKRLVPFFVICFLLVAILYSLIFTNLKDYFLPITLYFFISLVMTLFAYIRKGVVNNKSYYTVLLGVGLFVLSEATMVIKMFYGDVMFQDFLVMFGYAMGQYLIILGLILNRKAHDNKSVLV</sequence>
<dbReference type="Proteomes" id="UP000605013">
    <property type="component" value="Unassembled WGS sequence"/>
</dbReference>
<gene>
    <name evidence="7" type="ORF">JAO71_06065</name>
</gene>
<reference evidence="7 8" key="1">
    <citation type="submission" date="2020-12" db="EMBL/GenBank/DDBJ databases">
        <title>Olleya sediminilitoris sp. nov., isolated from a tidal flat.</title>
        <authorList>
            <person name="Park S."/>
            <person name="Yoon J.-H."/>
        </authorList>
    </citation>
    <scope>NUCLEOTIDE SEQUENCE [LARGE SCALE GENOMIC DNA]</scope>
    <source>
        <strain evidence="7 8">YSTF-M6</strain>
    </source>
</reference>
<keyword evidence="3 6" id="KW-0812">Transmembrane</keyword>
<feature type="transmembrane region" description="Helical" evidence="6">
    <location>
        <begin position="33"/>
        <end position="52"/>
    </location>
</feature>
<dbReference type="PANTHER" id="PTHR31885:SF6">
    <property type="entry name" value="GH04784P"/>
    <property type="match status" value="1"/>
</dbReference>
<feature type="transmembrane region" description="Helical" evidence="6">
    <location>
        <begin position="200"/>
        <end position="219"/>
    </location>
</feature>
<dbReference type="InterPro" id="IPR012506">
    <property type="entry name" value="TMEM86B-like"/>
</dbReference>
<keyword evidence="8" id="KW-1185">Reference proteome</keyword>
<protein>
    <submittedName>
        <fullName evidence="7">Lysoplasmalogenase</fullName>
    </submittedName>
</protein>
<evidence type="ECO:0000256" key="5">
    <source>
        <dbReference type="ARBA" id="ARBA00023136"/>
    </source>
</evidence>
<dbReference type="EMBL" id="JAEMEF010000004">
    <property type="protein sequence ID" value="MBL7559368.1"/>
    <property type="molecule type" value="Genomic_DNA"/>
</dbReference>
<feature type="transmembrane region" description="Helical" evidence="6">
    <location>
        <begin position="139"/>
        <end position="158"/>
    </location>
</feature>